<protein>
    <submittedName>
        <fullName evidence="2">Uncharacterized protein</fullName>
    </submittedName>
</protein>
<name>A0A1U7J4Q8_9CYAN</name>
<evidence type="ECO:0000256" key="1">
    <source>
        <dbReference type="SAM" id="MobiDB-lite"/>
    </source>
</evidence>
<feature type="compositionally biased region" description="Basic and acidic residues" evidence="1">
    <location>
        <begin position="8"/>
        <end position="22"/>
    </location>
</feature>
<comment type="caution">
    <text evidence="2">The sequence shown here is derived from an EMBL/GenBank/DDBJ whole genome shotgun (WGS) entry which is preliminary data.</text>
</comment>
<accession>A0A1U7J4Q8</accession>
<organism evidence="2 3">
    <name type="scientific">Phormidium tenue NIES-30</name>
    <dbReference type="NCBI Taxonomy" id="549789"/>
    <lineage>
        <taxon>Bacteria</taxon>
        <taxon>Bacillati</taxon>
        <taxon>Cyanobacteriota</taxon>
        <taxon>Cyanophyceae</taxon>
        <taxon>Oscillatoriophycideae</taxon>
        <taxon>Oscillatoriales</taxon>
        <taxon>Oscillatoriaceae</taxon>
        <taxon>Phormidium</taxon>
    </lineage>
</organism>
<evidence type="ECO:0000313" key="2">
    <source>
        <dbReference type="EMBL" id="OKH47459.1"/>
    </source>
</evidence>
<sequence>MTHSISQRKNDSEHEIASRTDSLSDSKVNDALIAIAQEVAELLKKSYLAQTDEIDSIELIVGSNFAE</sequence>
<feature type="region of interest" description="Disordered" evidence="1">
    <location>
        <begin position="1"/>
        <end position="22"/>
    </location>
</feature>
<dbReference type="Proteomes" id="UP000185557">
    <property type="component" value="Unassembled WGS sequence"/>
</dbReference>
<dbReference type="RefSeq" id="WP_073608936.1">
    <property type="nucleotide sequence ID" value="NZ_MRCG01000009.1"/>
</dbReference>
<dbReference type="OrthoDB" id="516774at2"/>
<dbReference type="EMBL" id="MRCG01000009">
    <property type="protein sequence ID" value="OKH47459.1"/>
    <property type="molecule type" value="Genomic_DNA"/>
</dbReference>
<gene>
    <name evidence="2" type="ORF">NIES30_13415</name>
</gene>
<proteinExistence type="predicted"/>
<reference evidence="2 3" key="1">
    <citation type="submission" date="2016-11" db="EMBL/GenBank/DDBJ databases">
        <title>Draft Genome Sequences of Nine Cyanobacterial Strains from Diverse Habitats.</title>
        <authorList>
            <person name="Zhu T."/>
            <person name="Hou S."/>
            <person name="Lu X."/>
            <person name="Hess W.R."/>
        </authorList>
    </citation>
    <scope>NUCLEOTIDE SEQUENCE [LARGE SCALE GENOMIC DNA]</scope>
    <source>
        <strain evidence="2 3">NIES-30</strain>
    </source>
</reference>
<dbReference type="AlphaFoldDB" id="A0A1U7J4Q8"/>
<evidence type="ECO:0000313" key="3">
    <source>
        <dbReference type="Proteomes" id="UP000185557"/>
    </source>
</evidence>
<keyword evidence="3" id="KW-1185">Reference proteome</keyword>